<dbReference type="PROSITE" id="PS00999">
    <property type="entry name" value="SSI"/>
    <property type="match status" value="1"/>
</dbReference>
<dbReference type="Pfam" id="PF00720">
    <property type="entry name" value="SSI"/>
    <property type="match status" value="1"/>
</dbReference>
<evidence type="ECO:0000256" key="3">
    <source>
        <dbReference type="ARBA" id="ARBA00011738"/>
    </source>
</evidence>
<dbReference type="SUPFAM" id="SSF55399">
    <property type="entry name" value="Subtilisin inhibitor"/>
    <property type="match status" value="1"/>
</dbReference>
<sequence>MRAMFPICVLAVAVVAVSGCADSDPERTELTLTVAAPDNRDTARTVTLRCAPDVGGDHPAADRACAELEAVDGDFDELNVDPQAICTQEYDPVVYAASGTWRGRAVAFTKTFPNDCHGKGATGSVFDF</sequence>
<evidence type="ECO:0000256" key="5">
    <source>
        <dbReference type="ARBA" id="ARBA00022690"/>
    </source>
</evidence>
<dbReference type="PRINTS" id="PR00294">
    <property type="entry name" value="SSBTLNINHBTR"/>
</dbReference>
<dbReference type="GO" id="GO:0005576">
    <property type="term" value="C:extracellular region"/>
    <property type="evidence" value="ECO:0007669"/>
    <property type="project" value="UniProtKB-SubCell"/>
</dbReference>
<keyword evidence="6 8" id="KW-0722">Serine protease inhibitor</keyword>
<feature type="signal peptide" evidence="9">
    <location>
        <begin position="1"/>
        <end position="23"/>
    </location>
</feature>
<accession>A0A379JGQ3</accession>
<comment type="subunit">
    <text evidence="3">Homodimer.</text>
</comment>
<keyword evidence="9" id="KW-0732">Signal</keyword>
<reference evidence="11 12" key="1">
    <citation type="submission" date="2018-06" db="EMBL/GenBank/DDBJ databases">
        <authorList>
            <consortium name="Pathogen Informatics"/>
            <person name="Doyle S."/>
        </authorList>
    </citation>
    <scope>NUCLEOTIDE SEQUENCE [LARGE SCALE GENOMIC DNA]</scope>
    <source>
        <strain evidence="11 12">NCTC1934</strain>
    </source>
</reference>
<feature type="domain" description="Subtilisin inhibitor" evidence="10">
    <location>
        <begin position="28"/>
        <end position="114"/>
    </location>
</feature>
<dbReference type="RefSeq" id="WP_051037038.1">
    <property type="nucleotide sequence ID" value="NZ_UGRY01000003.1"/>
</dbReference>
<organism evidence="11 12">
    <name type="scientific">Nocardia otitidiscaviarum</name>
    <dbReference type="NCBI Taxonomy" id="1823"/>
    <lineage>
        <taxon>Bacteria</taxon>
        <taxon>Bacillati</taxon>
        <taxon>Actinomycetota</taxon>
        <taxon>Actinomycetes</taxon>
        <taxon>Mycobacteriales</taxon>
        <taxon>Nocardiaceae</taxon>
        <taxon>Nocardia</taxon>
    </lineage>
</organism>
<name>A0A379JGQ3_9NOCA</name>
<evidence type="ECO:0000256" key="9">
    <source>
        <dbReference type="SAM" id="SignalP"/>
    </source>
</evidence>
<dbReference type="EMBL" id="UGRY01000003">
    <property type="protein sequence ID" value="SUD47546.1"/>
    <property type="molecule type" value="Genomic_DNA"/>
</dbReference>
<evidence type="ECO:0000256" key="8">
    <source>
        <dbReference type="RuleBase" id="RU003471"/>
    </source>
</evidence>
<comment type="subcellular location">
    <subcellularLocation>
        <location evidence="1">Secreted</location>
    </subcellularLocation>
</comment>
<dbReference type="STRING" id="1406858.GCA_000710895_00500"/>
<proteinExistence type="inferred from homology"/>
<dbReference type="Gene3D" id="3.30.350.10">
    <property type="entry name" value="Subtilisin inhibitor-like"/>
    <property type="match status" value="1"/>
</dbReference>
<gene>
    <name evidence="11" type="ORF">NCTC1934_04860</name>
</gene>
<evidence type="ECO:0000259" key="10">
    <source>
        <dbReference type="Pfam" id="PF00720"/>
    </source>
</evidence>
<evidence type="ECO:0000256" key="4">
    <source>
        <dbReference type="ARBA" id="ARBA00022525"/>
    </source>
</evidence>
<dbReference type="InterPro" id="IPR023549">
    <property type="entry name" value="Subtilisin_inhibitor"/>
</dbReference>
<feature type="chain" id="PRO_5038950433" evidence="9">
    <location>
        <begin position="24"/>
        <end position="128"/>
    </location>
</feature>
<dbReference type="OrthoDB" id="4567948at2"/>
<keyword evidence="4" id="KW-0964">Secreted</keyword>
<dbReference type="InterPro" id="IPR020054">
    <property type="entry name" value="Prot_inh_SSI_I16_CS"/>
</dbReference>
<dbReference type="InterPro" id="IPR036819">
    <property type="entry name" value="Subtilisin_inhibitor-like_sf"/>
</dbReference>
<evidence type="ECO:0000313" key="11">
    <source>
        <dbReference type="EMBL" id="SUD47546.1"/>
    </source>
</evidence>
<evidence type="ECO:0000256" key="6">
    <source>
        <dbReference type="ARBA" id="ARBA00022900"/>
    </source>
</evidence>
<keyword evidence="12" id="KW-1185">Reference proteome</keyword>
<evidence type="ECO:0000256" key="1">
    <source>
        <dbReference type="ARBA" id="ARBA00004613"/>
    </source>
</evidence>
<dbReference type="InterPro" id="IPR000691">
    <property type="entry name" value="Prot_inh_I16_SSI"/>
</dbReference>
<evidence type="ECO:0000256" key="7">
    <source>
        <dbReference type="ARBA" id="ARBA00023157"/>
    </source>
</evidence>
<dbReference type="AlphaFoldDB" id="A0A379JGQ3"/>
<keyword evidence="7" id="KW-1015">Disulfide bond</keyword>
<evidence type="ECO:0000256" key="2">
    <source>
        <dbReference type="ARBA" id="ARBA00010472"/>
    </source>
</evidence>
<comment type="similarity">
    <text evidence="2 8">Belongs to the protease inhibitor I16 (SSI) family.</text>
</comment>
<protein>
    <submittedName>
        <fullName evidence="11">Subtilisin inhibitor-like protein 7</fullName>
    </submittedName>
</protein>
<dbReference type="Proteomes" id="UP000255467">
    <property type="component" value="Unassembled WGS sequence"/>
</dbReference>
<keyword evidence="5 8" id="KW-0646">Protease inhibitor</keyword>
<evidence type="ECO:0000313" key="12">
    <source>
        <dbReference type="Proteomes" id="UP000255467"/>
    </source>
</evidence>
<dbReference type="GO" id="GO:0004867">
    <property type="term" value="F:serine-type endopeptidase inhibitor activity"/>
    <property type="evidence" value="ECO:0007669"/>
    <property type="project" value="UniProtKB-KW"/>
</dbReference>
<dbReference type="PROSITE" id="PS51257">
    <property type="entry name" value="PROKAR_LIPOPROTEIN"/>
    <property type="match status" value="1"/>
</dbReference>